<gene>
    <name evidence="1" type="ORF">GCM10023205_71890</name>
</gene>
<comment type="caution">
    <text evidence="1">The sequence shown here is derived from an EMBL/GenBank/DDBJ whole genome shotgun (WGS) entry which is preliminary data.</text>
</comment>
<accession>A0ABP9I6R7</accession>
<dbReference type="Proteomes" id="UP001500466">
    <property type="component" value="Unassembled WGS sequence"/>
</dbReference>
<dbReference type="RefSeq" id="WP_345680016.1">
    <property type="nucleotide sequence ID" value="NZ_BAABHS010000039.1"/>
</dbReference>
<dbReference type="InterPro" id="IPR009241">
    <property type="entry name" value="HigB-like"/>
</dbReference>
<dbReference type="EMBL" id="BAABHS010000039">
    <property type="protein sequence ID" value="GAA4990222.1"/>
    <property type="molecule type" value="Genomic_DNA"/>
</dbReference>
<evidence type="ECO:0000313" key="1">
    <source>
        <dbReference type="EMBL" id="GAA4990222.1"/>
    </source>
</evidence>
<protein>
    <recommendedName>
        <fullName evidence="3">Type II toxin-antitoxin system RelE/ParE family toxin</fullName>
    </recommendedName>
</protein>
<evidence type="ECO:0008006" key="3">
    <source>
        <dbReference type="Google" id="ProtNLM"/>
    </source>
</evidence>
<keyword evidence="2" id="KW-1185">Reference proteome</keyword>
<proteinExistence type="predicted"/>
<reference evidence="2" key="1">
    <citation type="journal article" date="2019" name="Int. J. Syst. Evol. Microbiol.">
        <title>The Global Catalogue of Microorganisms (GCM) 10K type strain sequencing project: providing services to taxonomists for standard genome sequencing and annotation.</title>
        <authorList>
            <consortium name="The Broad Institute Genomics Platform"/>
            <consortium name="The Broad Institute Genome Sequencing Center for Infectious Disease"/>
            <person name="Wu L."/>
            <person name="Ma J."/>
        </authorList>
    </citation>
    <scope>NUCLEOTIDE SEQUENCE [LARGE SCALE GENOMIC DNA]</scope>
    <source>
        <strain evidence="2">JCM 17986</strain>
    </source>
</reference>
<organism evidence="1 2">
    <name type="scientific">Yinghuangia aomiensis</name>
    <dbReference type="NCBI Taxonomy" id="676205"/>
    <lineage>
        <taxon>Bacteria</taxon>
        <taxon>Bacillati</taxon>
        <taxon>Actinomycetota</taxon>
        <taxon>Actinomycetes</taxon>
        <taxon>Kitasatosporales</taxon>
        <taxon>Streptomycetaceae</taxon>
        <taxon>Yinghuangia</taxon>
    </lineage>
</organism>
<dbReference type="Pfam" id="PF05973">
    <property type="entry name" value="Gp49"/>
    <property type="match status" value="1"/>
</dbReference>
<name>A0ABP9I6R7_9ACTN</name>
<sequence>MVTNRFSVELEPEVQNWLSGLPVSHYLIAEEKVDRLADQPTDLGEPHSRCLGDGLRELRFSLSGAAIRVTYWLAPGRRIVLLTVFRKSRMREDLVCEAWHGPAQVVYTRHDKPQA</sequence>
<evidence type="ECO:0000313" key="2">
    <source>
        <dbReference type="Proteomes" id="UP001500466"/>
    </source>
</evidence>